<organism evidence="1 2">
    <name type="scientific">Brenneria corticis</name>
    <dbReference type="NCBI Taxonomy" id="2173106"/>
    <lineage>
        <taxon>Bacteria</taxon>
        <taxon>Pseudomonadati</taxon>
        <taxon>Pseudomonadota</taxon>
        <taxon>Gammaproteobacteria</taxon>
        <taxon>Enterobacterales</taxon>
        <taxon>Pectobacteriaceae</taxon>
        <taxon>Brenneria</taxon>
    </lineage>
</organism>
<dbReference type="Pfam" id="PF15942">
    <property type="entry name" value="DUF4751"/>
    <property type="match status" value="1"/>
</dbReference>
<dbReference type="RefSeq" id="WP_136167287.1">
    <property type="nucleotide sequence ID" value="NZ_KZ819084.1"/>
</dbReference>
<keyword evidence="2" id="KW-1185">Reference proteome</keyword>
<gene>
    <name evidence="1" type="ORF">DDT56_15275</name>
</gene>
<dbReference type="Proteomes" id="UP000296159">
    <property type="component" value="Unassembled WGS sequence"/>
</dbReference>
<protein>
    <submittedName>
        <fullName evidence="1">DUF4751 domain-containing protein</fullName>
    </submittedName>
</protein>
<dbReference type="InterPro" id="IPR031855">
    <property type="entry name" value="DUF4751"/>
</dbReference>
<dbReference type="EMBL" id="QDKH01000018">
    <property type="protein sequence ID" value="PWC13411.1"/>
    <property type="molecule type" value="Genomic_DNA"/>
</dbReference>
<dbReference type="AlphaFoldDB" id="A0A2U1TVH4"/>
<sequence>MGKYTKPVFVNQLLSDRTVKTASKFIAYKSWNDPKLWFAEVVDNGNAFFHWHQGKKAEGHKDSIINYITADGTQWQATIKDYVFFHSPNGDVAKGHSDTNIAYISGDNQAYEGSFAEWFDE</sequence>
<comment type="caution">
    <text evidence="1">The sequence shown here is derived from an EMBL/GenBank/DDBJ whole genome shotgun (WGS) entry which is preliminary data.</text>
</comment>
<accession>A0A2U1TVH4</accession>
<proteinExistence type="predicted"/>
<name>A0A2U1TVH4_9GAMM</name>
<evidence type="ECO:0000313" key="1">
    <source>
        <dbReference type="EMBL" id="PWC13411.1"/>
    </source>
</evidence>
<reference evidence="1 2" key="1">
    <citation type="submission" date="2018-04" db="EMBL/GenBank/DDBJ databases">
        <title>Brenneria corticis sp.nov.</title>
        <authorList>
            <person name="Li Y."/>
        </authorList>
    </citation>
    <scope>NUCLEOTIDE SEQUENCE [LARGE SCALE GENOMIC DNA]</scope>
    <source>
        <strain evidence="1 2">CFCC 11842</strain>
    </source>
</reference>
<evidence type="ECO:0000313" key="2">
    <source>
        <dbReference type="Proteomes" id="UP000296159"/>
    </source>
</evidence>